<organism evidence="15 16">
    <name type="scientific">Pseudoxanthomonas composti</name>
    <dbReference type="NCBI Taxonomy" id="2137479"/>
    <lineage>
        <taxon>Bacteria</taxon>
        <taxon>Pseudomonadati</taxon>
        <taxon>Pseudomonadota</taxon>
        <taxon>Gammaproteobacteria</taxon>
        <taxon>Lysobacterales</taxon>
        <taxon>Lysobacteraceae</taxon>
        <taxon>Pseudoxanthomonas</taxon>
    </lineage>
</organism>
<comment type="cofactor">
    <cofactor evidence="1">
        <name>(R)-lipoate</name>
        <dbReference type="ChEBI" id="CHEBI:83088"/>
    </cofactor>
</comment>
<comment type="caution">
    <text evidence="15">The sequence shown here is derived from an EMBL/GenBank/DDBJ whole genome shotgun (WGS) entry which is preliminary data.</text>
</comment>
<dbReference type="InterPro" id="IPR006258">
    <property type="entry name" value="Lipoamide_DH"/>
</dbReference>
<dbReference type="PANTHER" id="PTHR22912">
    <property type="entry name" value="DISULFIDE OXIDOREDUCTASE"/>
    <property type="match status" value="1"/>
</dbReference>
<dbReference type="PROSITE" id="PS50968">
    <property type="entry name" value="BIOTINYL_LIPOYL"/>
    <property type="match status" value="2"/>
</dbReference>
<dbReference type="PRINTS" id="PR00411">
    <property type="entry name" value="PNDRDTASEI"/>
</dbReference>
<dbReference type="Pfam" id="PF02852">
    <property type="entry name" value="Pyr_redox_dim"/>
    <property type="match status" value="1"/>
</dbReference>
<evidence type="ECO:0000313" key="16">
    <source>
        <dbReference type="Proteomes" id="UP000289784"/>
    </source>
</evidence>
<evidence type="ECO:0000256" key="6">
    <source>
        <dbReference type="ARBA" id="ARBA00022827"/>
    </source>
</evidence>
<comment type="miscellaneous">
    <text evidence="12">The active site is a redox-active disulfide bond.</text>
</comment>
<dbReference type="InterPro" id="IPR004099">
    <property type="entry name" value="Pyr_nucl-diS_OxRdtase_dimer"/>
</dbReference>
<comment type="cofactor">
    <cofactor evidence="12">
        <name>FAD</name>
        <dbReference type="ChEBI" id="CHEBI:57692"/>
    </cofactor>
    <text evidence="12">Binds 1 FAD per subunit.</text>
</comment>
<evidence type="ECO:0000256" key="7">
    <source>
        <dbReference type="ARBA" id="ARBA00023002"/>
    </source>
</evidence>
<feature type="region of interest" description="Disordered" evidence="13">
    <location>
        <begin position="204"/>
        <end position="245"/>
    </location>
</feature>
<dbReference type="SUPFAM" id="SSF55424">
    <property type="entry name" value="FAD/NAD-linked reductases, dimerisation (C-terminal) domain"/>
    <property type="match status" value="1"/>
</dbReference>
<dbReference type="Proteomes" id="UP000289784">
    <property type="component" value="Unassembled WGS sequence"/>
</dbReference>
<evidence type="ECO:0000259" key="14">
    <source>
        <dbReference type="PROSITE" id="PS50968"/>
    </source>
</evidence>
<dbReference type="AlphaFoldDB" id="A0A4Q1JS72"/>
<dbReference type="RefSeq" id="WP_129472134.1">
    <property type="nucleotide sequence ID" value="NZ_SAWZ01000009.1"/>
</dbReference>
<feature type="compositionally biased region" description="Low complexity" evidence="13">
    <location>
        <begin position="204"/>
        <end position="215"/>
    </location>
</feature>
<dbReference type="EMBL" id="SAWZ01000009">
    <property type="protein sequence ID" value="RXR02045.1"/>
    <property type="molecule type" value="Genomic_DNA"/>
</dbReference>
<keyword evidence="9" id="KW-1015">Disulfide bond</keyword>
<evidence type="ECO:0000256" key="1">
    <source>
        <dbReference type="ARBA" id="ARBA00001938"/>
    </source>
</evidence>
<evidence type="ECO:0000256" key="2">
    <source>
        <dbReference type="ARBA" id="ARBA00007532"/>
    </source>
</evidence>
<evidence type="ECO:0000313" key="15">
    <source>
        <dbReference type="EMBL" id="RXR02045.1"/>
    </source>
</evidence>
<dbReference type="Pfam" id="PF00364">
    <property type="entry name" value="Biotin_lipoyl"/>
    <property type="match status" value="2"/>
</dbReference>
<evidence type="ECO:0000256" key="13">
    <source>
        <dbReference type="SAM" id="MobiDB-lite"/>
    </source>
</evidence>
<accession>A0A4Q1JS72</accession>
<name>A0A4Q1JS72_9GAMM</name>
<feature type="domain" description="Lipoyl-binding" evidence="14">
    <location>
        <begin position="124"/>
        <end position="198"/>
    </location>
</feature>
<dbReference type="SUPFAM" id="SSF51230">
    <property type="entry name" value="Single hybrid motif"/>
    <property type="match status" value="2"/>
</dbReference>
<gene>
    <name evidence="15" type="primary">lpdA</name>
    <name evidence="15" type="ORF">EPA99_15435</name>
</gene>
<evidence type="ECO:0000256" key="5">
    <source>
        <dbReference type="ARBA" id="ARBA00022823"/>
    </source>
</evidence>
<sequence length="723" mass="74874">MANTIEVKVPDIGDFSDVPVIEILVSVGDTVTKEQGLATLESDKATLEVPSSAAGVVKEIKVKLGDKVSEGSLVVVLEAEGQAAAEAPKAAAPAQAETPKVEQKAEAPKAAAPAPSQPAAASGPVEVKVPDIGDFSDVPVIEILVSVGDTVSKEQGLVTLESDKATLEVPSSAAGKVKEIKVKIGDKVNQGDLVVVLEGEGGQASAEAAPSASAPTPAPAPAQTPRSGPSAADAPPAPKAAAGTGKPADIECRMVVLGSGPGGYTAAFRAADVGLDTVLIERYASLGGVCLNVGCIPSKALLHSAAVIDEVAHAGDFGVDFGKPKINLDKLREYKEKVVGSLTKGLSGMAKQRKVRVVQGTGVFVSPNEIEITGEDGKTQLLRFEQCIIAAGSQAVKLPNFPWDDKRVMDSTDALELAEVPKKLLVVGGGIIGLEMATVYRALGSEVTVVEFMDQLMPGADKDLVKPLADRLKKQGVIVHLKTKASGVTAEKKGITVTFESATEGQKPELESGTWDRVLVAVGRSPNGKKIGVDKAGVQVTDRGFIPVDTQMRTNVPHIFAIGDIVGNPMLAHKATHEGKLAAEVAAGEKKEWVARVIPSVAYTDPEIAWVGVTETEAKAKGLKVGVAKFPWAASGRAIGIGRTEGFTKLIFDEATHRVIGGGIVGVHAGDLLAEIGLAIEMGAEAEDIGHTIHAHPTLSESVAMAAEVYDGTITDLYIPKKK</sequence>
<dbReference type="NCBIfam" id="TIGR01350">
    <property type="entry name" value="lipoamide_DH"/>
    <property type="match status" value="1"/>
</dbReference>
<protein>
    <recommendedName>
        <fullName evidence="3 12">Dihydrolipoyl dehydrogenase</fullName>
        <ecNumber evidence="3 12">1.8.1.4</ecNumber>
    </recommendedName>
</protein>
<dbReference type="GO" id="GO:0050660">
    <property type="term" value="F:flavin adenine dinucleotide binding"/>
    <property type="evidence" value="ECO:0007669"/>
    <property type="project" value="InterPro"/>
</dbReference>
<dbReference type="InterPro" id="IPR012999">
    <property type="entry name" value="Pyr_OxRdtase_I_AS"/>
</dbReference>
<dbReference type="FunFam" id="2.40.50.100:FF:000009">
    <property type="entry name" value="Acetyltransferase component of pyruvate dehydrogenase complex"/>
    <property type="match status" value="2"/>
</dbReference>
<feature type="region of interest" description="Disordered" evidence="13">
    <location>
        <begin position="88"/>
        <end position="124"/>
    </location>
</feature>
<evidence type="ECO:0000256" key="3">
    <source>
        <dbReference type="ARBA" id="ARBA00012608"/>
    </source>
</evidence>
<dbReference type="PANTHER" id="PTHR22912:SF160">
    <property type="entry name" value="DIHYDROLIPOYL DEHYDROGENASE"/>
    <property type="match status" value="1"/>
</dbReference>
<dbReference type="InterPro" id="IPR036188">
    <property type="entry name" value="FAD/NAD-bd_sf"/>
</dbReference>
<dbReference type="InterPro" id="IPR003016">
    <property type="entry name" value="2-oxoA_DH_lipoyl-BS"/>
</dbReference>
<dbReference type="InterPro" id="IPR011053">
    <property type="entry name" value="Single_hybrid_motif"/>
</dbReference>
<dbReference type="CDD" id="cd06849">
    <property type="entry name" value="lipoyl_domain"/>
    <property type="match status" value="2"/>
</dbReference>
<proteinExistence type="inferred from homology"/>
<dbReference type="FunFam" id="3.30.390.30:FF:000001">
    <property type="entry name" value="Dihydrolipoyl dehydrogenase"/>
    <property type="match status" value="1"/>
</dbReference>
<dbReference type="SUPFAM" id="SSF51905">
    <property type="entry name" value="FAD/NAD(P)-binding domain"/>
    <property type="match status" value="1"/>
</dbReference>
<dbReference type="EC" id="1.8.1.4" evidence="3 12"/>
<feature type="compositionally biased region" description="Low complexity" evidence="13">
    <location>
        <begin position="88"/>
        <end position="97"/>
    </location>
</feature>
<dbReference type="PROSITE" id="PS00189">
    <property type="entry name" value="LIPOYL"/>
    <property type="match status" value="2"/>
</dbReference>
<evidence type="ECO:0000256" key="12">
    <source>
        <dbReference type="RuleBase" id="RU003692"/>
    </source>
</evidence>
<dbReference type="GO" id="GO:0006103">
    <property type="term" value="P:2-oxoglutarate metabolic process"/>
    <property type="evidence" value="ECO:0007669"/>
    <property type="project" value="TreeGrafter"/>
</dbReference>
<keyword evidence="10 12" id="KW-0676">Redox-active center</keyword>
<dbReference type="InterPro" id="IPR000089">
    <property type="entry name" value="Biotin_lipoyl"/>
</dbReference>
<evidence type="ECO:0000256" key="8">
    <source>
        <dbReference type="ARBA" id="ARBA00023027"/>
    </source>
</evidence>
<dbReference type="InterPro" id="IPR050151">
    <property type="entry name" value="Class-I_Pyr_Nuc-Dis_Oxidored"/>
</dbReference>
<feature type="compositionally biased region" description="Low complexity" evidence="13">
    <location>
        <begin position="108"/>
        <end position="122"/>
    </location>
</feature>
<evidence type="ECO:0000256" key="9">
    <source>
        <dbReference type="ARBA" id="ARBA00023157"/>
    </source>
</evidence>
<dbReference type="PRINTS" id="PR00368">
    <property type="entry name" value="FADPNR"/>
</dbReference>
<comment type="catalytic activity">
    <reaction evidence="11 12">
        <text>N(6)-[(R)-dihydrolipoyl]-L-lysyl-[protein] + NAD(+) = N(6)-[(R)-lipoyl]-L-lysyl-[protein] + NADH + H(+)</text>
        <dbReference type="Rhea" id="RHEA:15045"/>
        <dbReference type="Rhea" id="RHEA-COMP:10474"/>
        <dbReference type="Rhea" id="RHEA-COMP:10475"/>
        <dbReference type="ChEBI" id="CHEBI:15378"/>
        <dbReference type="ChEBI" id="CHEBI:57540"/>
        <dbReference type="ChEBI" id="CHEBI:57945"/>
        <dbReference type="ChEBI" id="CHEBI:83099"/>
        <dbReference type="ChEBI" id="CHEBI:83100"/>
        <dbReference type="EC" id="1.8.1.4"/>
    </reaction>
</comment>
<dbReference type="InterPro" id="IPR023753">
    <property type="entry name" value="FAD/NAD-binding_dom"/>
</dbReference>
<keyword evidence="7 12" id="KW-0560">Oxidoreductase</keyword>
<feature type="compositionally biased region" description="Low complexity" evidence="13">
    <location>
        <begin position="223"/>
        <end position="245"/>
    </location>
</feature>
<evidence type="ECO:0000256" key="11">
    <source>
        <dbReference type="ARBA" id="ARBA00049187"/>
    </source>
</evidence>
<dbReference type="Gene3D" id="2.40.50.100">
    <property type="match status" value="2"/>
</dbReference>
<dbReference type="PROSITE" id="PS00076">
    <property type="entry name" value="PYRIDINE_REDOX_1"/>
    <property type="match status" value="1"/>
</dbReference>
<keyword evidence="6 12" id="KW-0274">FAD</keyword>
<dbReference type="GO" id="GO:0004148">
    <property type="term" value="F:dihydrolipoyl dehydrogenase (NADH) activity"/>
    <property type="evidence" value="ECO:0007669"/>
    <property type="project" value="UniProtKB-EC"/>
</dbReference>
<keyword evidence="5" id="KW-0450">Lipoyl</keyword>
<comment type="similarity">
    <text evidence="2 12">Belongs to the class-I pyridine nucleotide-disulfide oxidoreductase family.</text>
</comment>
<feature type="domain" description="Lipoyl-binding" evidence="14">
    <location>
        <begin position="4"/>
        <end position="78"/>
    </location>
</feature>
<evidence type="ECO:0000256" key="4">
    <source>
        <dbReference type="ARBA" id="ARBA00022630"/>
    </source>
</evidence>
<keyword evidence="16" id="KW-1185">Reference proteome</keyword>
<dbReference type="Gene3D" id="3.30.390.30">
    <property type="match status" value="1"/>
</dbReference>
<dbReference type="InterPro" id="IPR016156">
    <property type="entry name" value="FAD/NAD-linked_Rdtase_dimer_sf"/>
</dbReference>
<reference evidence="15 16" key="1">
    <citation type="submission" date="2019-01" db="EMBL/GenBank/DDBJ databases">
        <title>Pseudoxanthomonas composti sp. nov., isolated from compost.</title>
        <authorList>
            <person name="Yang G."/>
        </authorList>
    </citation>
    <scope>NUCLEOTIDE SEQUENCE [LARGE SCALE GENOMIC DNA]</scope>
    <source>
        <strain evidence="15 16">GSS15</strain>
    </source>
</reference>
<dbReference type="OrthoDB" id="9800167at2"/>
<evidence type="ECO:0000256" key="10">
    <source>
        <dbReference type="ARBA" id="ARBA00023284"/>
    </source>
</evidence>
<keyword evidence="4 12" id="KW-0285">Flavoprotein</keyword>
<dbReference type="Pfam" id="PF07992">
    <property type="entry name" value="Pyr_redox_2"/>
    <property type="match status" value="1"/>
</dbReference>
<keyword evidence="8 12" id="KW-0520">NAD</keyword>
<dbReference type="Gene3D" id="3.50.50.60">
    <property type="entry name" value="FAD/NAD(P)-binding domain"/>
    <property type="match status" value="2"/>
</dbReference>